<reference evidence="1" key="1">
    <citation type="journal article" date="2015" name="Nature">
        <title>rRNA introns, odd ribosomes, and small enigmatic genomes across a large radiation of phyla.</title>
        <authorList>
            <person name="Brown C.T."/>
            <person name="Hug L.A."/>
            <person name="Thomas B.C."/>
            <person name="Sharon I."/>
            <person name="Castelle C.J."/>
            <person name="Singh A."/>
            <person name="Wilkins M.J."/>
            <person name="Williams K.H."/>
            <person name="Banfield J.F."/>
        </authorList>
    </citation>
    <scope>NUCLEOTIDE SEQUENCE [LARGE SCALE GENOMIC DNA]</scope>
</reference>
<name>A0A0G0JT35_9BACT</name>
<accession>A0A0G0JT35</accession>
<dbReference type="Proteomes" id="UP000034022">
    <property type="component" value="Unassembled WGS sequence"/>
</dbReference>
<protein>
    <submittedName>
        <fullName evidence="1">Uncharacterized protein</fullName>
    </submittedName>
</protein>
<dbReference type="AlphaFoldDB" id="A0A0G0JT35"/>
<dbReference type="EMBL" id="LBUU01000009">
    <property type="protein sequence ID" value="KKQ69812.1"/>
    <property type="molecule type" value="Genomic_DNA"/>
</dbReference>
<organism evidence="1 2">
    <name type="scientific">Candidatus Falkowbacteria bacterium GW2011_GWE1_38_31</name>
    <dbReference type="NCBI Taxonomy" id="1618638"/>
    <lineage>
        <taxon>Bacteria</taxon>
        <taxon>Candidatus Falkowiibacteriota</taxon>
    </lineage>
</organism>
<evidence type="ECO:0000313" key="2">
    <source>
        <dbReference type="Proteomes" id="UP000034022"/>
    </source>
</evidence>
<sequence>MIGNLGEKMANYFFTKIPAFAGMTSEKNKYYAHSNWFNYPINRSNIYYKNRMVYEQRWAYWLV</sequence>
<proteinExistence type="predicted"/>
<evidence type="ECO:0000313" key="1">
    <source>
        <dbReference type="EMBL" id="KKQ69812.1"/>
    </source>
</evidence>
<gene>
    <name evidence="1" type="ORF">US91_C0009G0015</name>
</gene>
<comment type="caution">
    <text evidence="1">The sequence shown here is derived from an EMBL/GenBank/DDBJ whole genome shotgun (WGS) entry which is preliminary data.</text>
</comment>